<gene>
    <name evidence="1" type="ORF">IscW_ISCW008980</name>
</gene>
<keyword evidence="3" id="KW-1185">Reference proteome</keyword>
<dbReference type="HOGENOM" id="CLU_2239527_0_0_1"/>
<dbReference type="InParanoid" id="B7Q3F3"/>
<dbReference type="EMBL" id="ABJB011120208">
    <property type="status" value="NOT_ANNOTATED_CDS"/>
    <property type="molecule type" value="Genomic_DNA"/>
</dbReference>
<sequence>MLGASERFRTTRKVRLRFFRGVNRGEGASRSPTEQGEMYVRVSWCCVTVLLTPVHRHSFFKGAFTSEAVACFTDVNMTARVCVARTGMFLRVKCIGFVCCTYQFY</sequence>
<dbReference type="VEuPathDB" id="VectorBase:ISCI008980"/>
<proteinExistence type="predicted"/>
<dbReference type="EnsemblMetazoa" id="ISCW008980-RA">
    <property type="protein sequence ID" value="ISCW008980-PA"/>
    <property type="gene ID" value="ISCW008980"/>
</dbReference>
<reference evidence="2" key="2">
    <citation type="submission" date="2020-05" db="UniProtKB">
        <authorList>
            <consortium name="EnsemblMetazoa"/>
        </authorList>
    </citation>
    <scope>IDENTIFICATION</scope>
    <source>
        <strain evidence="2">wikel</strain>
    </source>
</reference>
<organism>
    <name type="scientific">Ixodes scapularis</name>
    <name type="common">Black-legged tick</name>
    <name type="synonym">Deer tick</name>
    <dbReference type="NCBI Taxonomy" id="6945"/>
    <lineage>
        <taxon>Eukaryota</taxon>
        <taxon>Metazoa</taxon>
        <taxon>Ecdysozoa</taxon>
        <taxon>Arthropoda</taxon>
        <taxon>Chelicerata</taxon>
        <taxon>Arachnida</taxon>
        <taxon>Acari</taxon>
        <taxon>Parasitiformes</taxon>
        <taxon>Ixodida</taxon>
        <taxon>Ixodoidea</taxon>
        <taxon>Ixodidae</taxon>
        <taxon>Ixodinae</taxon>
        <taxon>Ixodes</taxon>
    </lineage>
</organism>
<evidence type="ECO:0000313" key="1">
    <source>
        <dbReference type="EMBL" id="EEC13375.1"/>
    </source>
</evidence>
<reference evidence="1 3" key="1">
    <citation type="submission" date="2008-03" db="EMBL/GenBank/DDBJ databases">
        <title>Annotation of Ixodes scapularis.</title>
        <authorList>
            <consortium name="Ixodes scapularis Genome Project Consortium"/>
            <person name="Caler E."/>
            <person name="Hannick L.I."/>
            <person name="Bidwell S."/>
            <person name="Joardar V."/>
            <person name="Thiagarajan M."/>
            <person name="Amedeo P."/>
            <person name="Galinsky K.J."/>
            <person name="Schobel S."/>
            <person name="Inman J."/>
            <person name="Hostetler J."/>
            <person name="Miller J."/>
            <person name="Hammond M."/>
            <person name="Megy K."/>
            <person name="Lawson D."/>
            <person name="Kodira C."/>
            <person name="Sutton G."/>
            <person name="Meyer J."/>
            <person name="Hill C.A."/>
            <person name="Birren B."/>
            <person name="Nene V."/>
            <person name="Collins F."/>
            <person name="Alarcon-Chaidez F."/>
            <person name="Wikel S."/>
            <person name="Strausberg R."/>
        </authorList>
    </citation>
    <scope>NUCLEOTIDE SEQUENCE [LARGE SCALE GENOMIC DNA]</scope>
    <source>
        <strain evidence="3">Wikel</strain>
        <strain evidence="1">Wikel colony</strain>
    </source>
</reference>
<dbReference type="VEuPathDB" id="VectorBase:ISCW008980"/>
<protein>
    <submittedName>
        <fullName evidence="1 2">Uncharacterized protein</fullName>
    </submittedName>
</protein>
<dbReference type="AlphaFoldDB" id="B7Q3F3"/>
<dbReference type="EMBL" id="DS849458">
    <property type="protein sequence ID" value="EEC13375.1"/>
    <property type="molecule type" value="Genomic_DNA"/>
</dbReference>
<dbReference type="Proteomes" id="UP000001555">
    <property type="component" value="Unassembled WGS sequence"/>
</dbReference>
<dbReference type="PaxDb" id="6945-B7Q3F3"/>
<evidence type="ECO:0000313" key="2">
    <source>
        <dbReference type="EnsemblMetazoa" id="ISCW008980-PA"/>
    </source>
</evidence>
<name>B7Q3F3_IXOSC</name>
<evidence type="ECO:0000313" key="3">
    <source>
        <dbReference type="Proteomes" id="UP000001555"/>
    </source>
</evidence>
<accession>B7Q3F3</accession>